<keyword evidence="1" id="KW-0732">Signal</keyword>
<protein>
    <recommendedName>
        <fullName evidence="4">Sensor of ECF-type sigma factor</fullName>
    </recommendedName>
</protein>
<evidence type="ECO:0000313" key="3">
    <source>
        <dbReference type="Proteomes" id="UP001056426"/>
    </source>
</evidence>
<reference evidence="2" key="2">
    <citation type="submission" date="2022-06" db="EMBL/GenBank/DDBJ databases">
        <title>Xiashengella guii gen. nov. sp. nov., a bacterium isolated form anaerobic digestion tank.</title>
        <authorList>
            <person name="Huang H."/>
        </authorList>
    </citation>
    <scope>NUCLEOTIDE SEQUENCE</scope>
    <source>
        <strain evidence="2">Ai-910</strain>
    </source>
</reference>
<dbReference type="AlphaFoldDB" id="A0A9J6ZRS0"/>
<evidence type="ECO:0000313" key="2">
    <source>
        <dbReference type="EMBL" id="URW80297.1"/>
    </source>
</evidence>
<reference evidence="2" key="1">
    <citation type="submission" date="2022-05" db="EMBL/GenBank/DDBJ databases">
        <authorList>
            <person name="Sun X."/>
        </authorList>
    </citation>
    <scope>NUCLEOTIDE SEQUENCE</scope>
    <source>
        <strain evidence="2">Ai-910</strain>
    </source>
</reference>
<dbReference type="Proteomes" id="UP001056426">
    <property type="component" value="Chromosome"/>
</dbReference>
<feature type="chain" id="PRO_5039947825" description="Sensor of ECF-type sigma factor" evidence="1">
    <location>
        <begin position="20"/>
        <end position="159"/>
    </location>
</feature>
<sequence length="159" mass="18805">MKKILVTLLSCFIAIAAIAQDGRSKNEKIEHLKAQKIAFLTEKIGLSAAEAQRFWPVYNEFEGKRDSLQFLREKARIELKQGMTKLSDEEKTVLLDRQMSLKWEQERLERIYHKEFKKILEIDKVINLYIAEHEFRMRLIRQIKDVKADISEENKKPVS</sequence>
<organism evidence="2 3">
    <name type="scientific">Xiashengella succiniciproducens</name>
    <dbReference type="NCBI Taxonomy" id="2949635"/>
    <lineage>
        <taxon>Bacteria</taxon>
        <taxon>Pseudomonadati</taxon>
        <taxon>Bacteroidota</taxon>
        <taxon>Bacteroidia</taxon>
        <taxon>Marinilabiliales</taxon>
        <taxon>Marinilabiliaceae</taxon>
        <taxon>Xiashengella</taxon>
    </lineage>
</organism>
<proteinExistence type="predicted"/>
<evidence type="ECO:0008006" key="4">
    <source>
        <dbReference type="Google" id="ProtNLM"/>
    </source>
</evidence>
<name>A0A9J6ZRS0_9BACT</name>
<dbReference type="KEGG" id="alkq:M9189_02870"/>
<feature type="signal peptide" evidence="1">
    <location>
        <begin position="1"/>
        <end position="19"/>
    </location>
</feature>
<evidence type="ECO:0000256" key="1">
    <source>
        <dbReference type="SAM" id="SignalP"/>
    </source>
</evidence>
<gene>
    <name evidence="2" type="ORF">M9189_02870</name>
</gene>
<dbReference type="RefSeq" id="WP_250724437.1">
    <property type="nucleotide sequence ID" value="NZ_CP098400.1"/>
</dbReference>
<accession>A0A9J6ZRS0</accession>
<keyword evidence="3" id="KW-1185">Reference proteome</keyword>
<dbReference type="EMBL" id="CP098400">
    <property type="protein sequence ID" value="URW80297.1"/>
    <property type="molecule type" value="Genomic_DNA"/>
</dbReference>